<keyword evidence="6" id="KW-0862">Zinc</keyword>
<dbReference type="PANTHER" id="PTHR12360:SF12">
    <property type="entry name" value="TRANSCRIPTIONAL REPRESSOR NF-X1"/>
    <property type="match status" value="1"/>
</dbReference>
<proteinExistence type="inferred from homology"/>
<evidence type="ECO:0000256" key="5">
    <source>
        <dbReference type="ARBA" id="ARBA00022771"/>
    </source>
</evidence>
<feature type="compositionally biased region" description="Polar residues" evidence="11">
    <location>
        <begin position="125"/>
        <end position="139"/>
    </location>
</feature>
<dbReference type="SMART" id="SM00438">
    <property type="entry name" value="ZnF_NFX"/>
    <property type="match status" value="8"/>
</dbReference>
<evidence type="ECO:0000256" key="10">
    <source>
        <dbReference type="PROSITE-ProRule" id="PRU00175"/>
    </source>
</evidence>
<dbReference type="PROSITE" id="PS50016">
    <property type="entry name" value="ZF_PHD_2"/>
    <property type="match status" value="1"/>
</dbReference>
<dbReference type="GO" id="GO:0000977">
    <property type="term" value="F:RNA polymerase II transcription regulatory region sequence-specific DNA binding"/>
    <property type="evidence" value="ECO:0007669"/>
    <property type="project" value="TreeGrafter"/>
</dbReference>
<comment type="caution">
    <text evidence="14">The sequence shown here is derived from an EMBL/GenBank/DDBJ whole genome shotgun (WGS) entry which is preliminary data.</text>
</comment>
<name>A0AAV8UV32_9RHOD</name>
<evidence type="ECO:0008006" key="16">
    <source>
        <dbReference type="Google" id="ProtNLM"/>
    </source>
</evidence>
<evidence type="ECO:0000259" key="13">
    <source>
        <dbReference type="PROSITE" id="PS50089"/>
    </source>
</evidence>
<dbReference type="GO" id="GO:0000981">
    <property type="term" value="F:DNA-binding transcription factor activity, RNA polymerase II-specific"/>
    <property type="evidence" value="ECO:0007669"/>
    <property type="project" value="TreeGrafter"/>
</dbReference>
<dbReference type="InterPro" id="IPR000967">
    <property type="entry name" value="Znf_NFX1"/>
</dbReference>
<sequence length="1234" mass="133889">MDSKSEDAAQEAGGSSGGRSGQDRRFEGRIKYKLKSPSGVEEELSWRRGHALAPGDAPGRGSGVEGAGEKSSSRPTGRPGRDGRSLKGSGKVTDRKSRMLRQEIPVASEVKEGGPSGVQRESENTSEAAANVSTSNSRQRTSKRRYPKSALRRQEDALPSGENLGERSVEDGAENISEALAEVTISSSRSRHRNSRRQAQLVPSQVTHPNKKSGKKSGAFLSGRSRRYQRRDTVKAARDTDAPALTELAVVLIEKLERQEYECMVCFENVLRRDKVWSCRRCYAIFHIGCVRKWAKSSTTSARTQNNNERDSDASWRCPGCQDEGLGRSFAYTCFCGRRVNPESDPGITPHSCGEICGRSRGAVGSTCTHPCTERCHPGPCPPCLLWSAAEACHCGKETIKRKCSEPRPAEGYSCGGACGKSMNCVRKSHFCNQVCHSGSCGDCVEVVETPCFCGKTLAQLPCAFVSVDTSSGGGFACQKLCDGELTCGNHRCEKGCHSPPCGVCALSPQVRDYCACGKTGLSVAEKMSRSDCLSTVPSCGQPCGKPLSCLSGHSCEQICGHTAECGPCQKTVDVLCACGDKVFTLKCSTDEESARTTARCKVVCSDKLNCKRHNCSESCCPERKRKVKESAASKRLWASMRGAEFSKHNCNEQCEKLLNCGLHGCDLDCGHRGDCPTCGYLIREPISCFCGASVIPPPVRCGVEPPECDRPCTKQRSCAHPCPDTCHHGDCEKCVAIVTKFCARHGEKRVVPCFVENVTCGRPCNKPLPCGVHACRRYCHIDPCTSANSSKGVGDSESNVNAPGEGEFRCENICGLPRRPCGHPCADFCHGTAGCPYYECQFPVWVRCLCGRQARKNGCNTELRQGFRPSSDAEKIGGIAVRLACDDVCAQLARNERLAEAIGVERDAKGENTETMNKLEDSIASQQVVADPTRTVNPAAVPIQSRVQVKEAELIKPASFSDFLMDYARSELETVTYLENIFASAVSGSCEGTISLRPLGSLDRACATKLAVEYKMSLQADPNNEQVLRIEQSSRQASRTPKVLLSAARAQTDAAERLEADYKARRRLVVAIGGRVPTEGVSNILSKIESTKEKAAELETVFPTYEVVNAVERGVGGADSARAEVTLQFANPEQRYIATEMLRMRKRFVFRMPLATTSKSFRQLACDENFRAKMRFQPAGTSWGDAPTTAGRAAGRSAWSSDESAESAPDEWTDEEPDVPPVHRWDADDVGSS</sequence>
<dbReference type="InterPro" id="IPR019787">
    <property type="entry name" value="Znf_PHD-finger"/>
</dbReference>
<feature type="compositionally biased region" description="Basic and acidic residues" evidence="11">
    <location>
        <begin position="21"/>
        <end position="30"/>
    </location>
</feature>
<evidence type="ECO:0000313" key="15">
    <source>
        <dbReference type="Proteomes" id="UP001157974"/>
    </source>
</evidence>
<dbReference type="PANTHER" id="PTHR12360">
    <property type="entry name" value="NUCLEAR TRANSCRIPTION FACTOR, X-BOX BINDING 1 NFX1"/>
    <property type="match status" value="1"/>
</dbReference>
<reference evidence="14 15" key="1">
    <citation type="journal article" date="2023" name="Nat. Commun.">
        <title>Origin of minicircular mitochondrial genomes in red algae.</title>
        <authorList>
            <person name="Lee Y."/>
            <person name="Cho C.H."/>
            <person name="Lee Y.M."/>
            <person name="Park S.I."/>
            <person name="Yang J.H."/>
            <person name="West J.A."/>
            <person name="Bhattacharya D."/>
            <person name="Yoon H.S."/>
        </authorList>
    </citation>
    <scope>NUCLEOTIDE SEQUENCE [LARGE SCALE GENOMIC DNA]</scope>
    <source>
        <strain evidence="14 15">CCMP1338</strain>
        <tissue evidence="14">Whole cell</tissue>
    </source>
</reference>
<dbReference type="CDD" id="cd06008">
    <property type="entry name" value="NF-X1-zinc-finger"/>
    <property type="match status" value="7"/>
</dbReference>
<keyword evidence="3" id="KW-0479">Metal-binding</keyword>
<evidence type="ECO:0000256" key="1">
    <source>
        <dbReference type="ARBA" id="ARBA00004123"/>
    </source>
</evidence>
<feature type="region of interest" description="Disordered" evidence="11">
    <location>
        <begin position="184"/>
        <end position="236"/>
    </location>
</feature>
<evidence type="ECO:0000256" key="8">
    <source>
        <dbReference type="ARBA" id="ARBA00023163"/>
    </source>
</evidence>
<comment type="similarity">
    <text evidence="2">Belongs to the NFX1 family.</text>
</comment>
<feature type="compositionally biased region" description="Acidic residues" evidence="11">
    <location>
        <begin position="1204"/>
        <end position="1219"/>
    </location>
</feature>
<keyword evidence="9" id="KW-0539">Nucleus</keyword>
<feature type="compositionally biased region" description="Basic residues" evidence="11">
    <location>
        <begin position="140"/>
        <end position="151"/>
    </location>
</feature>
<protein>
    <recommendedName>
        <fullName evidence="16">R3H domain-containing protein</fullName>
    </recommendedName>
</protein>
<feature type="compositionally biased region" description="Low complexity" evidence="11">
    <location>
        <begin position="1185"/>
        <end position="1203"/>
    </location>
</feature>
<evidence type="ECO:0000313" key="14">
    <source>
        <dbReference type="EMBL" id="KAJ8906400.1"/>
    </source>
</evidence>
<evidence type="ECO:0000256" key="2">
    <source>
        <dbReference type="ARBA" id="ARBA00007269"/>
    </source>
</evidence>
<dbReference type="SUPFAM" id="SSF57850">
    <property type="entry name" value="RING/U-box"/>
    <property type="match status" value="1"/>
</dbReference>
<gene>
    <name evidence="14" type="ORF">NDN08_002893</name>
</gene>
<organism evidence="14 15">
    <name type="scientific">Rhodosorus marinus</name>
    <dbReference type="NCBI Taxonomy" id="101924"/>
    <lineage>
        <taxon>Eukaryota</taxon>
        <taxon>Rhodophyta</taxon>
        <taxon>Stylonematophyceae</taxon>
        <taxon>Stylonematales</taxon>
        <taxon>Stylonemataceae</taxon>
        <taxon>Rhodosorus</taxon>
    </lineage>
</organism>
<dbReference type="EMBL" id="JAMWBK010000003">
    <property type="protein sequence ID" value="KAJ8906400.1"/>
    <property type="molecule type" value="Genomic_DNA"/>
</dbReference>
<dbReference type="InterPro" id="IPR001841">
    <property type="entry name" value="Znf_RING"/>
</dbReference>
<evidence type="ECO:0000256" key="7">
    <source>
        <dbReference type="ARBA" id="ARBA00023015"/>
    </source>
</evidence>
<keyword evidence="15" id="KW-1185">Reference proteome</keyword>
<keyword evidence="8" id="KW-0804">Transcription</keyword>
<dbReference type="InterPro" id="IPR034078">
    <property type="entry name" value="NFX1_fam"/>
</dbReference>
<evidence type="ECO:0000259" key="12">
    <source>
        <dbReference type="PROSITE" id="PS50016"/>
    </source>
</evidence>
<evidence type="ECO:0000256" key="6">
    <source>
        <dbReference type="ARBA" id="ARBA00022833"/>
    </source>
</evidence>
<dbReference type="PROSITE" id="PS50089">
    <property type="entry name" value="ZF_RING_2"/>
    <property type="match status" value="1"/>
</dbReference>
<comment type="subcellular location">
    <subcellularLocation>
        <location evidence="1">Nucleus</location>
    </subcellularLocation>
</comment>
<dbReference type="AlphaFoldDB" id="A0AAV8UV32"/>
<accession>A0AAV8UV32</accession>
<feature type="region of interest" description="Disordered" evidence="11">
    <location>
        <begin position="1179"/>
        <end position="1234"/>
    </location>
</feature>
<dbReference type="Proteomes" id="UP001157974">
    <property type="component" value="Unassembled WGS sequence"/>
</dbReference>
<dbReference type="GO" id="GO:0005634">
    <property type="term" value="C:nucleus"/>
    <property type="evidence" value="ECO:0007669"/>
    <property type="project" value="UniProtKB-SubCell"/>
</dbReference>
<feature type="domain" description="RING-type" evidence="13">
    <location>
        <begin position="263"/>
        <end position="322"/>
    </location>
</feature>
<dbReference type="CDD" id="cd16492">
    <property type="entry name" value="RING-CH-C4HC3_NFX1-like"/>
    <property type="match status" value="1"/>
</dbReference>
<feature type="compositionally biased region" description="Basic and acidic residues" evidence="11">
    <location>
        <begin position="92"/>
        <end position="101"/>
    </location>
</feature>
<dbReference type="GO" id="GO:0008270">
    <property type="term" value="F:zinc ion binding"/>
    <property type="evidence" value="ECO:0007669"/>
    <property type="project" value="UniProtKB-KW"/>
</dbReference>
<keyword evidence="7" id="KW-0805">Transcription regulation</keyword>
<evidence type="ECO:0000256" key="11">
    <source>
        <dbReference type="SAM" id="MobiDB-lite"/>
    </source>
</evidence>
<evidence type="ECO:0000256" key="4">
    <source>
        <dbReference type="ARBA" id="ARBA00022737"/>
    </source>
</evidence>
<evidence type="ECO:0000256" key="9">
    <source>
        <dbReference type="ARBA" id="ARBA00023242"/>
    </source>
</evidence>
<keyword evidence="5 10" id="KW-0863">Zinc-finger</keyword>
<evidence type="ECO:0000256" key="3">
    <source>
        <dbReference type="ARBA" id="ARBA00022723"/>
    </source>
</evidence>
<feature type="region of interest" description="Disordered" evidence="11">
    <location>
        <begin position="1"/>
        <end position="169"/>
    </location>
</feature>
<feature type="domain" description="PHD-type" evidence="12">
    <location>
        <begin position="260"/>
        <end position="324"/>
    </location>
</feature>
<keyword evidence="4" id="KW-0677">Repeat</keyword>